<reference evidence="4" key="1">
    <citation type="journal article" date="2020" name="bioRxiv">
        <title>Comparative genomics of Chlamydomonas.</title>
        <authorList>
            <person name="Craig R.J."/>
            <person name="Hasan A.R."/>
            <person name="Ness R.W."/>
            <person name="Keightley P.D."/>
        </authorList>
    </citation>
    <scope>NUCLEOTIDE SEQUENCE</scope>
    <source>
        <strain evidence="4">CCAP 11/70</strain>
    </source>
</reference>
<dbReference type="PANTHER" id="PTHR31867">
    <property type="entry name" value="EXPANSIN-A15"/>
    <property type="match status" value="1"/>
</dbReference>
<dbReference type="InterPro" id="IPR036749">
    <property type="entry name" value="Expansin_CBD_sf"/>
</dbReference>
<dbReference type="Pfam" id="PF03330">
    <property type="entry name" value="DPBB_1"/>
    <property type="match status" value="1"/>
</dbReference>
<organism evidence="4 5">
    <name type="scientific">Edaphochlamys debaryana</name>
    <dbReference type="NCBI Taxonomy" id="47281"/>
    <lineage>
        <taxon>Eukaryota</taxon>
        <taxon>Viridiplantae</taxon>
        <taxon>Chlorophyta</taxon>
        <taxon>core chlorophytes</taxon>
        <taxon>Chlorophyceae</taxon>
        <taxon>CS clade</taxon>
        <taxon>Chlamydomonadales</taxon>
        <taxon>Chlamydomonadales incertae sedis</taxon>
        <taxon>Edaphochlamys</taxon>
    </lineage>
</organism>
<dbReference type="SUPFAM" id="SSF50685">
    <property type="entry name" value="Barwin-like endoglucanases"/>
    <property type="match status" value="1"/>
</dbReference>
<dbReference type="Proteomes" id="UP000612055">
    <property type="component" value="Unassembled WGS sequence"/>
</dbReference>
<feature type="domain" description="Expansin-like EG45" evidence="3">
    <location>
        <begin position="63"/>
        <end position="169"/>
    </location>
</feature>
<sequence length="445" mass="45881">MAGAPLCARAVALTALLALALAPSSLALIKTPRALGDWMNGSSLFWGGPQDGQDDPFNMRLPAGACGYGEMDSKMWPFYYVAAVSPNSPLVESRPQAACGTCLEVECQDPDNTACSSARSITVQVTDECPQCAANQINLHAFAFERIGRLKLGSAPIRYRQVECSPVDNITVRVDGFRVSQGGWLRIALKSVAGDGGVTRVELARSMDGAVGSNSTHTSTADAPSMLTVNANASSAKPAPAKPGAAATATPAAAAAAATPAAAAAVPAAAANADPTAAVMPDAAATAADNATLAKQQNWRLMDNTYGAEWEMSALPAPPYDLRITDVFGRQVLLTRVITRAGALGEMPSQGQFAALDNATIAVYEKVMAESEAAPVKSAAAAKQVAAATPAAKPATVPAVEAAKAQRRRLLQKTKVVSARKLRQEEQAATGGQAKSRGNRAGPMP</sequence>
<dbReference type="InterPro" id="IPR036908">
    <property type="entry name" value="RlpA-like_sf"/>
</dbReference>
<feature type="signal peptide" evidence="2">
    <location>
        <begin position="1"/>
        <end position="27"/>
    </location>
</feature>
<dbReference type="AlphaFoldDB" id="A0A835XNU3"/>
<accession>A0A835XNU3</accession>
<keyword evidence="2" id="KW-0732">Signal</keyword>
<evidence type="ECO:0000256" key="1">
    <source>
        <dbReference type="SAM" id="MobiDB-lite"/>
    </source>
</evidence>
<dbReference type="GO" id="GO:0009664">
    <property type="term" value="P:plant-type cell wall organization"/>
    <property type="evidence" value="ECO:0007669"/>
    <property type="project" value="InterPro"/>
</dbReference>
<feature type="chain" id="PRO_5032327494" description="Expansin-like EG45 domain-containing protein" evidence="2">
    <location>
        <begin position="28"/>
        <end position="445"/>
    </location>
</feature>
<feature type="region of interest" description="Disordered" evidence="1">
    <location>
        <begin position="418"/>
        <end position="445"/>
    </location>
</feature>
<dbReference type="SMART" id="SM00837">
    <property type="entry name" value="DPBB_1"/>
    <property type="match status" value="1"/>
</dbReference>
<keyword evidence="5" id="KW-1185">Reference proteome</keyword>
<dbReference type="Gene3D" id="2.40.40.10">
    <property type="entry name" value="RlpA-like domain"/>
    <property type="match status" value="1"/>
</dbReference>
<gene>
    <name evidence="4" type="ORF">HYH03_014586</name>
</gene>
<dbReference type="InterPro" id="IPR002963">
    <property type="entry name" value="Expansin"/>
</dbReference>
<proteinExistence type="predicted"/>
<dbReference type="InterPro" id="IPR009009">
    <property type="entry name" value="RlpA-like_DPBB"/>
</dbReference>
<evidence type="ECO:0000313" key="4">
    <source>
        <dbReference type="EMBL" id="KAG2486787.1"/>
    </source>
</evidence>
<dbReference type="InterPro" id="IPR007112">
    <property type="entry name" value="Expansin/allergen_DPBB_dom"/>
</dbReference>
<evidence type="ECO:0000259" key="3">
    <source>
        <dbReference type="PROSITE" id="PS50842"/>
    </source>
</evidence>
<evidence type="ECO:0000313" key="5">
    <source>
        <dbReference type="Proteomes" id="UP000612055"/>
    </source>
</evidence>
<name>A0A835XNU3_9CHLO</name>
<comment type="caution">
    <text evidence="4">The sequence shown here is derived from an EMBL/GenBank/DDBJ whole genome shotgun (WGS) entry which is preliminary data.</text>
</comment>
<protein>
    <recommendedName>
        <fullName evidence="3">Expansin-like EG45 domain-containing protein</fullName>
    </recommendedName>
</protein>
<dbReference type="CDD" id="cd22271">
    <property type="entry name" value="DPBB_EXP_N-like"/>
    <property type="match status" value="1"/>
</dbReference>
<dbReference type="PROSITE" id="PS50842">
    <property type="entry name" value="EXPANSIN_EG45"/>
    <property type="match status" value="1"/>
</dbReference>
<dbReference type="Gene3D" id="2.60.40.760">
    <property type="entry name" value="Expansin, cellulose-binding-like domain"/>
    <property type="match status" value="1"/>
</dbReference>
<evidence type="ECO:0000256" key="2">
    <source>
        <dbReference type="SAM" id="SignalP"/>
    </source>
</evidence>
<dbReference type="OrthoDB" id="406505at2759"/>
<dbReference type="EMBL" id="JAEHOE010000107">
    <property type="protein sequence ID" value="KAG2486787.1"/>
    <property type="molecule type" value="Genomic_DNA"/>
</dbReference>